<protein>
    <recommendedName>
        <fullName evidence="3">YolD-like protein</fullName>
    </recommendedName>
</protein>
<keyword evidence="2" id="KW-1185">Reference proteome</keyword>
<dbReference type="AlphaFoldDB" id="A0A6I8M7M5"/>
<organism evidence="1 2">
    <name type="scientific">Oceanivirga miroungae</name>
    <dbReference type="NCBI Taxonomy" id="1130046"/>
    <lineage>
        <taxon>Bacteria</taxon>
        <taxon>Fusobacteriati</taxon>
        <taxon>Fusobacteriota</taxon>
        <taxon>Fusobacteriia</taxon>
        <taxon>Fusobacteriales</taxon>
        <taxon>Leptotrichiaceae</taxon>
        <taxon>Oceanivirga</taxon>
    </lineage>
</organism>
<name>A0A6I8M7M5_9FUSO</name>
<accession>A0A6I8M7M5</accession>
<sequence>MSKYDKYINLSRPLSKKEKMPIIKRAAQFMSFDALEGFKTDIRKKGIVLDEKILLSDEEIEKINSFLYYLTRNKDLLINICYYDKGYIKEISNKKVKKINTYENYLILEDLEKINFNDIVDINIVE</sequence>
<gene>
    <name evidence="1" type="ORF">OMES3154_00753</name>
</gene>
<reference evidence="1 2" key="1">
    <citation type="submission" date="2019-10" db="EMBL/GenBank/DDBJ databases">
        <authorList>
            <person name="Blom J."/>
        </authorList>
    </citation>
    <scope>NUCLEOTIDE SEQUENCE [LARGE SCALE GENOMIC DNA]</scope>
    <source>
        <strain evidence="1 2">ES3154-GLU</strain>
    </source>
</reference>
<dbReference type="EMBL" id="CABWIB010000001">
    <property type="protein sequence ID" value="VWL85468.1"/>
    <property type="molecule type" value="Genomic_DNA"/>
</dbReference>
<proteinExistence type="predicted"/>
<dbReference type="RefSeq" id="WP_156683462.1">
    <property type="nucleotide sequence ID" value="NZ_CABWIB010000001.1"/>
</dbReference>
<evidence type="ECO:0000313" key="2">
    <source>
        <dbReference type="Proteomes" id="UP000419017"/>
    </source>
</evidence>
<evidence type="ECO:0008006" key="3">
    <source>
        <dbReference type="Google" id="ProtNLM"/>
    </source>
</evidence>
<dbReference type="Proteomes" id="UP000419017">
    <property type="component" value="Unassembled WGS sequence"/>
</dbReference>
<evidence type="ECO:0000313" key="1">
    <source>
        <dbReference type="EMBL" id="VWL85468.1"/>
    </source>
</evidence>